<organism evidence="9">
    <name type="scientific">Hemiselmis andersenii</name>
    <name type="common">Cryptophyte alga</name>
    <dbReference type="NCBI Taxonomy" id="464988"/>
    <lineage>
        <taxon>Eukaryota</taxon>
        <taxon>Cryptophyceae</taxon>
        <taxon>Cryptomonadales</taxon>
        <taxon>Hemiselmidaceae</taxon>
        <taxon>Hemiselmis</taxon>
    </lineage>
</organism>
<keyword evidence="4 7" id="KW-1133">Transmembrane helix</keyword>
<dbReference type="InterPro" id="IPR032816">
    <property type="entry name" value="VTT_dom"/>
</dbReference>
<evidence type="ECO:0000256" key="1">
    <source>
        <dbReference type="ARBA" id="ARBA00004651"/>
    </source>
</evidence>
<dbReference type="AlphaFoldDB" id="A0A7S1MZ39"/>
<feature type="compositionally biased region" description="Polar residues" evidence="6">
    <location>
        <begin position="280"/>
        <end position="297"/>
    </location>
</feature>
<keyword evidence="2" id="KW-1003">Cell membrane</keyword>
<evidence type="ECO:0000256" key="3">
    <source>
        <dbReference type="ARBA" id="ARBA00022692"/>
    </source>
</evidence>
<gene>
    <name evidence="9" type="ORF">HAND00432_LOCUS38008</name>
</gene>
<feature type="compositionally biased region" description="Polar residues" evidence="6">
    <location>
        <begin position="1"/>
        <end position="18"/>
    </location>
</feature>
<dbReference type="InterPro" id="IPR015414">
    <property type="entry name" value="TMEM64"/>
</dbReference>
<dbReference type="EMBL" id="HBFX01062969">
    <property type="protein sequence ID" value="CAD8986995.1"/>
    <property type="molecule type" value="Transcribed_RNA"/>
</dbReference>
<evidence type="ECO:0000256" key="5">
    <source>
        <dbReference type="ARBA" id="ARBA00023136"/>
    </source>
</evidence>
<keyword evidence="5 7" id="KW-0472">Membrane</keyword>
<name>A0A7S1MZ39_HEMAN</name>
<evidence type="ECO:0000313" key="9">
    <source>
        <dbReference type="EMBL" id="CAD8986995.1"/>
    </source>
</evidence>
<evidence type="ECO:0000256" key="6">
    <source>
        <dbReference type="SAM" id="MobiDB-lite"/>
    </source>
</evidence>
<evidence type="ECO:0000256" key="7">
    <source>
        <dbReference type="SAM" id="Phobius"/>
    </source>
</evidence>
<dbReference type="GO" id="GO:0005886">
    <property type="term" value="C:plasma membrane"/>
    <property type="evidence" value="ECO:0007669"/>
    <property type="project" value="UniProtKB-SubCell"/>
</dbReference>
<protein>
    <recommendedName>
        <fullName evidence="8">VTT domain-containing protein</fullName>
    </recommendedName>
</protein>
<proteinExistence type="predicted"/>
<evidence type="ECO:0000259" key="8">
    <source>
        <dbReference type="Pfam" id="PF09335"/>
    </source>
</evidence>
<feature type="domain" description="VTT" evidence="8">
    <location>
        <begin position="110"/>
        <end position="229"/>
    </location>
</feature>
<feature type="transmembrane region" description="Helical" evidence="7">
    <location>
        <begin position="247"/>
        <end position="270"/>
    </location>
</feature>
<accession>A0A7S1MZ39</accession>
<feature type="region of interest" description="Disordered" evidence="6">
    <location>
        <begin position="275"/>
        <end position="297"/>
    </location>
</feature>
<evidence type="ECO:0000256" key="2">
    <source>
        <dbReference type="ARBA" id="ARBA00022475"/>
    </source>
</evidence>
<dbReference type="PANTHER" id="PTHR12677:SF59">
    <property type="entry name" value="GOLGI APPARATUS MEMBRANE PROTEIN TVP38-RELATED"/>
    <property type="match status" value="1"/>
</dbReference>
<feature type="region of interest" description="Disordered" evidence="6">
    <location>
        <begin position="1"/>
        <end position="34"/>
    </location>
</feature>
<feature type="transmembrane region" description="Helical" evidence="7">
    <location>
        <begin position="209"/>
        <end position="227"/>
    </location>
</feature>
<keyword evidence="3 7" id="KW-0812">Transmembrane</keyword>
<feature type="transmembrane region" description="Helical" evidence="7">
    <location>
        <begin position="128"/>
        <end position="150"/>
    </location>
</feature>
<comment type="subcellular location">
    <subcellularLocation>
        <location evidence="1">Cell membrane</location>
        <topology evidence="1">Multi-pass membrane protein</topology>
    </subcellularLocation>
</comment>
<dbReference type="Pfam" id="PF09335">
    <property type="entry name" value="VTT_dom"/>
    <property type="match status" value="1"/>
</dbReference>
<feature type="transmembrane region" description="Helical" evidence="7">
    <location>
        <begin position="54"/>
        <end position="82"/>
    </location>
</feature>
<sequence length="297" mass="32439">MAETGQNGERSGVEQNSAGRRAESDGQGGSAAGHKALQKTTSWRDHMSLSNPKLWVFIAAVVVISLVGYVCGKQLFAALITAKEWFRASAPWSVLFYYVLLIGWSVVLMPYGPLCIAVGFIFGFYWGLVIQVGAMVCTNIALYIVGRYLLRDWVERQMNQHRIWKGLTHMLATDWQEAAKINLLLCFMPIPYGSHGYLFALSDVPFSQFLPVFIFGMLPNTCINLLIGEAMSEASDPHGTSTYNTIGIALVITALVVAVCHASTVAHKVLDQAEAPSPRTGPQLSENQPLVSAANNV</sequence>
<evidence type="ECO:0000256" key="4">
    <source>
        <dbReference type="ARBA" id="ARBA00022989"/>
    </source>
</evidence>
<reference evidence="9" key="1">
    <citation type="submission" date="2021-01" db="EMBL/GenBank/DDBJ databases">
        <authorList>
            <person name="Corre E."/>
            <person name="Pelletier E."/>
            <person name="Niang G."/>
            <person name="Scheremetjew M."/>
            <person name="Finn R."/>
            <person name="Kale V."/>
            <person name="Holt S."/>
            <person name="Cochrane G."/>
            <person name="Meng A."/>
            <person name="Brown T."/>
            <person name="Cohen L."/>
        </authorList>
    </citation>
    <scope>NUCLEOTIDE SEQUENCE</scope>
    <source>
        <strain evidence="9">CCMP644</strain>
    </source>
</reference>
<dbReference type="PANTHER" id="PTHR12677">
    <property type="entry name" value="GOLGI APPARATUS MEMBRANE PROTEIN TVP38-RELATED"/>
    <property type="match status" value="1"/>
</dbReference>
<feature type="transmembrane region" description="Helical" evidence="7">
    <location>
        <begin position="94"/>
        <end position="122"/>
    </location>
</feature>